<keyword evidence="2" id="KW-0812">Transmembrane</keyword>
<name>A0A1Y5TIH2_9RHOB</name>
<feature type="transmembrane region" description="Helical" evidence="2">
    <location>
        <begin position="6"/>
        <end position="29"/>
    </location>
</feature>
<keyword evidence="2" id="KW-1133">Transmembrane helix</keyword>
<dbReference type="RefSeq" id="WP_085893767.1">
    <property type="nucleotide sequence ID" value="NZ_FWFL01000011.1"/>
</dbReference>
<dbReference type="Proteomes" id="UP000193827">
    <property type="component" value="Unassembled WGS sequence"/>
</dbReference>
<gene>
    <name evidence="3" type="ORF">PEL8287_03574</name>
</gene>
<organism evidence="3 4">
    <name type="scientific">Roseovarius litorisediminis</name>
    <dbReference type="NCBI Taxonomy" id="1312363"/>
    <lineage>
        <taxon>Bacteria</taxon>
        <taxon>Pseudomonadati</taxon>
        <taxon>Pseudomonadota</taxon>
        <taxon>Alphaproteobacteria</taxon>
        <taxon>Rhodobacterales</taxon>
        <taxon>Roseobacteraceae</taxon>
        <taxon>Roseovarius</taxon>
    </lineage>
</organism>
<dbReference type="OrthoDB" id="6286374at2"/>
<keyword evidence="2" id="KW-0472">Membrane</keyword>
<keyword evidence="4" id="KW-1185">Reference proteome</keyword>
<sequence>MEILEATLSFALVMIIFSTIATTLTEALMRIVAMRPRVLVRAIGELLKNDPFFAAHLDRVVEEISKGTEKLDSALQEKLQKLQDELTEKGATVSAQVLQPVVDAVQQKNQAAKQQPAQNLLDALTVNPSLSSRMEDAGGSWPFSILRKSLRFCRGDGANRVDRLSTCAFLHRLAKTEAGEKLATLAEAELGDVLADLSTTYERYIAASNEFFRKRAHAVTLWISFALAFAVNFEAGTVFRHLMDSPETREALLAEATAVVEENQEAVRSLQSLLKQPAVPAVVTPGAASTEATAAEEGGNEPAPAADPEGVDLAQEVQAIRQTLEKLDSEMALPLGYKTSAFWGRQGEQTTCPEGDMICKWQWSSVNWFIQVVLAGFLIGLGGPFWYKFYASMSSLVEVLRALKRPASPEMIQPDGQAAGMPVSAQLAAAIESDDKENLGKVFKTAANTRKLKELGEQSV</sequence>
<feature type="transmembrane region" description="Helical" evidence="2">
    <location>
        <begin position="368"/>
        <end position="387"/>
    </location>
</feature>
<evidence type="ECO:0000256" key="1">
    <source>
        <dbReference type="SAM" id="MobiDB-lite"/>
    </source>
</evidence>
<proteinExistence type="predicted"/>
<dbReference type="AlphaFoldDB" id="A0A1Y5TIH2"/>
<evidence type="ECO:0000313" key="3">
    <source>
        <dbReference type="EMBL" id="SLN64695.1"/>
    </source>
</evidence>
<dbReference type="EMBL" id="FWFL01000011">
    <property type="protein sequence ID" value="SLN64695.1"/>
    <property type="molecule type" value="Genomic_DNA"/>
</dbReference>
<evidence type="ECO:0000256" key="2">
    <source>
        <dbReference type="SAM" id="Phobius"/>
    </source>
</evidence>
<reference evidence="3 4" key="1">
    <citation type="submission" date="2017-03" db="EMBL/GenBank/DDBJ databases">
        <authorList>
            <person name="Afonso C.L."/>
            <person name="Miller P.J."/>
            <person name="Scott M.A."/>
            <person name="Spackman E."/>
            <person name="Goraichik I."/>
            <person name="Dimitrov K.M."/>
            <person name="Suarez D.L."/>
            <person name="Swayne D.E."/>
        </authorList>
    </citation>
    <scope>NUCLEOTIDE SEQUENCE [LARGE SCALE GENOMIC DNA]</scope>
    <source>
        <strain evidence="3 4">CECT 8287</strain>
    </source>
</reference>
<evidence type="ECO:0000313" key="4">
    <source>
        <dbReference type="Proteomes" id="UP000193827"/>
    </source>
</evidence>
<accession>A0A1Y5TIH2</accession>
<protein>
    <submittedName>
        <fullName evidence="3">Uncharacterized protein</fullName>
    </submittedName>
</protein>
<feature type="region of interest" description="Disordered" evidence="1">
    <location>
        <begin position="285"/>
        <end position="308"/>
    </location>
</feature>